<feature type="transmembrane region" description="Helical" evidence="6">
    <location>
        <begin position="279"/>
        <end position="297"/>
    </location>
</feature>
<reference evidence="7 8" key="1">
    <citation type="submission" date="2009-06" db="EMBL/GenBank/DDBJ databases">
        <title>Complete sequence of Desulfovibrio salexigens DSM 2638.</title>
        <authorList>
            <consortium name="US DOE Joint Genome Institute"/>
            <person name="Lucas S."/>
            <person name="Copeland A."/>
            <person name="Lapidus A."/>
            <person name="Glavina del Rio T."/>
            <person name="Tice H."/>
            <person name="Bruce D."/>
            <person name="Goodwin L."/>
            <person name="Pitluck S."/>
            <person name="Munk A.C."/>
            <person name="Brettin T."/>
            <person name="Detter J.C."/>
            <person name="Han C."/>
            <person name="Tapia R."/>
            <person name="Larimer F."/>
            <person name="Land M."/>
            <person name="Hauser L."/>
            <person name="Kyrpides N."/>
            <person name="Anderson I."/>
            <person name="Wall J.D."/>
            <person name="Arkin A.P."/>
            <person name="Dehal P."/>
            <person name="Chivian D."/>
            <person name="Giles B."/>
            <person name="Hazen T.C."/>
        </authorList>
    </citation>
    <scope>NUCLEOTIDE SEQUENCE [LARGE SCALE GENOMIC DNA]</scope>
    <source>
        <strain evidence="8">ATCC 14822 / DSM 2638 / NCIMB 8403 / VKM B-1763</strain>
    </source>
</reference>
<feature type="transmembrane region" description="Helical" evidence="6">
    <location>
        <begin position="12"/>
        <end position="32"/>
    </location>
</feature>
<dbReference type="GO" id="GO:0005886">
    <property type="term" value="C:plasma membrane"/>
    <property type="evidence" value="ECO:0007669"/>
    <property type="project" value="UniProtKB-SubCell"/>
</dbReference>
<keyword evidence="5 6" id="KW-0472">Membrane</keyword>
<sequence>MNYPEPAASRRKALVGNVLKVLLAGGLLFWLVKSGGIRPEYLLVEAAQIPTLIMSCLVIAAGMALSAPRYVELLKGAGLSISLWDSFRISAVMYFFTQCVLGSASGDVARYFYTTRITGEGTKVGAAIIVDRIVGIMGLFLLGGMGLALNWSLVENSLELRHLATPVMAVLCLLWLGIFLGFLSLAKGRLFGLLTGLFFPALAAIVWCSGNDYLAAEVSPVLFYASLFSLCGPLLAPEFMETGFIYRKFFKGSKLGEKLGEVVSAILIYRNSASSLLKIAALTMVQHLSLIYALYLLSQIQNLPQLPDFNEIFVSAPLAFLAGIIPAPAAGLGVNEAAFETLLRLASSGTVTAGASLFLMFRIWSTLFSVSGVFFLTRSKK</sequence>
<evidence type="ECO:0000256" key="6">
    <source>
        <dbReference type="SAM" id="Phobius"/>
    </source>
</evidence>
<gene>
    <name evidence="7" type="ordered locus">Desal_3681</name>
</gene>
<dbReference type="Pfam" id="PF03706">
    <property type="entry name" value="LPG_synthase_TM"/>
    <property type="match status" value="1"/>
</dbReference>
<dbReference type="eggNOG" id="COG0392">
    <property type="taxonomic scope" value="Bacteria"/>
</dbReference>
<dbReference type="PANTHER" id="PTHR40277:SF1">
    <property type="entry name" value="BLL5419 PROTEIN"/>
    <property type="match status" value="1"/>
</dbReference>
<keyword evidence="2" id="KW-1003">Cell membrane</keyword>
<keyword evidence="8" id="KW-1185">Reference proteome</keyword>
<evidence type="ECO:0000256" key="3">
    <source>
        <dbReference type="ARBA" id="ARBA00022692"/>
    </source>
</evidence>
<comment type="subcellular location">
    <subcellularLocation>
        <location evidence="1">Cell membrane</location>
        <topology evidence="1">Multi-pass membrane protein</topology>
    </subcellularLocation>
</comment>
<dbReference type="EMBL" id="CP001649">
    <property type="protein sequence ID" value="ACS81727.1"/>
    <property type="molecule type" value="Genomic_DNA"/>
</dbReference>
<proteinExistence type="predicted"/>
<feature type="transmembrane region" description="Helical" evidence="6">
    <location>
        <begin position="309"/>
        <end position="331"/>
    </location>
</feature>
<evidence type="ECO:0000256" key="2">
    <source>
        <dbReference type="ARBA" id="ARBA00022475"/>
    </source>
</evidence>
<evidence type="ECO:0008006" key="9">
    <source>
        <dbReference type="Google" id="ProtNLM"/>
    </source>
</evidence>
<accession>C6BU18</accession>
<dbReference type="KEGG" id="dsa:Desal_3681"/>
<evidence type="ECO:0000313" key="8">
    <source>
        <dbReference type="Proteomes" id="UP000002601"/>
    </source>
</evidence>
<name>C6BU18_MARSD</name>
<feature type="transmembrane region" description="Helical" evidence="6">
    <location>
        <begin position="163"/>
        <end position="184"/>
    </location>
</feature>
<feature type="transmembrane region" description="Helical" evidence="6">
    <location>
        <begin position="190"/>
        <end position="209"/>
    </location>
</feature>
<evidence type="ECO:0000256" key="5">
    <source>
        <dbReference type="ARBA" id="ARBA00023136"/>
    </source>
</evidence>
<feature type="transmembrane region" description="Helical" evidence="6">
    <location>
        <begin position="351"/>
        <end position="376"/>
    </location>
</feature>
<evidence type="ECO:0000256" key="1">
    <source>
        <dbReference type="ARBA" id="ARBA00004651"/>
    </source>
</evidence>
<protein>
    <recommendedName>
        <fullName evidence="9">Lysylphosphatidylglycerol synthase TM region</fullName>
    </recommendedName>
</protein>
<organism evidence="7 8">
    <name type="scientific">Maridesulfovibrio salexigens (strain ATCC 14822 / DSM 2638 / NCIMB 8403 / VKM B-1763)</name>
    <name type="common">Desulfovibrio salexigens</name>
    <dbReference type="NCBI Taxonomy" id="526222"/>
    <lineage>
        <taxon>Bacteria</taxon>
        <taxon>Pseudomonadati</taxon>
        <taxon>Thermodesulfobacteriota</taxon>
        <taxon>Desulfovibrionia</taxon>
        <taxon>Desulfovibrionales</taxon>
        <taxon>Desulfovibrionaceae</taxon>
        <taxon>Maridesulfovibrio</taxon>
    </lineage>
</organism>
<dbReference type="AlphaFoldDB" id="C6BU18"/>
<feature type="transmembrane region" description="Helical" evidence="6">
    <location>
        <begin position="221"/>
        <end position="240"/>
    </location>
</feature>
<keyword evidence="3 6" id="KW-0812">Transmembrane</keyword>
<evidence type="ECO:0000256" key="4">
    <source>
        <dbReference type="ARBA" id="ARBA00022989"/>
    </source>
</evidence>
<dbReference type="PANTHER" id="PTHR40277">
    <property type="entry name" value="BLL5419 PROTEIN"/>
    <property type="match status" value="1"/>
</dbReference>
<feature type="transmembrane region" description="Helical" evidence="6">
    <location>
        <begin position="52"/>
        <end position="71"/>
    </location>
</feature>
<dbReference type="RefSeq" id="WP_015853543.1">
    <property type="nucleotide sequence ID" value="NC_012881.1"/>
</dbReference>
<dbReference type="OrthoDB" id="5450016at2"/>
<dbReference type="InterPro" id="IPR022791">
    <property type="entry name" value="L-PG_synthase/AglD"/>
</dbReference>
<dbReference type="Proteomes" id="UP000002601">
    <property type="component" value="Chromosome"/>
</dbReference>
<dbReference type="STRING" id="526222.Desal_3681"/>
<feature type="transmembrane region" description="Helical" evidence="6">
    <location>
        <begin position="133"/>
        <end position="151"/>
    </location>
</feature>
<dbReference type="HOGENOM" id="CLU_711196_0_0_7"/>
<evidence type="ECO:0000313" key="7">
    <source>
        <dbReference type="EMBL" id="ACS81727.1"/>
    </source>
</evidence>
<keyword evidence="4 6" id="KW-1133">Transmembrane helix</keyword>